<gene>
    <name evidence="3" type="ORF">DES32_0784</name>
</gene>
<evidence type="ECO:0000313" key="3">
    <source>
        <dbReference type="EMBL" id="REF89559.1"/>
    </source>
</evidence>
<dbReference type="Pfam" id="PF19993">
    <property type="entry name" value="DO-GTPase2"/>
    <property type="match status" value="1"/>
</dbReference>
<proteinExistence type="predicted"/>
<evidence type="ECO:0000313" key="4">
    <source>
        <dbReference type="Proteomes" id="UP000256900"/>
    </source>
</evidence>
<protein>
    <recommendedName>
        <fullName evidence="2">Double-GTPase 2 domain-containing protein</fullName>
    </recommendedName>
</protein>
<dbReference type="EMBL" id="QUMO01000001">
    <property type="protein sequence ID" value="REF89559.1"/>
    <property type="molecule type" value="Genomic_DNA"/>
</dbReference>
<evidence type="ECO:0000256" key="1">
    <source>
        <dbReference type="SAM" id="MobiDB-lite"/>
    </source>
</evidence>
<dbReference type="Proteomes" id="UP000256900">
    <property type="component" value="Unassembled WGS sequence"/>
</dbReference>
<dbReference type="RefSeq" id="WP_245441091.1">
    <property type="nucleotide sequence ID" value="NZ_CP025086.1"/>
</dbReference>
<feature type="region of interest" description="Disordered" evidence="1">
    <location>
        <begin position="1"/>
        <end position="20"/>
    </location>
</feature>
<reference evidence="3 4" key="1">
    <citation type="submission" date="2018-08" db="EMBL/GenBank/DDBJ databases">
        <title>Genomic Encyclopedia of Type Strains, Phase IV (KMG-IV): sequencing the most valuable type-strain genomes for metagenomic binning, comparative biology and taxonomic classification.</title>
        <authorList>
            <person name="Goeker M."/>
        </authorList>
    </citation>
    <scope>NUCLEOTIDE SEQUENCE [LARGE SCALE GENOMIC DNA]</scope>
    <source>
        <strain evidence="3 4">BW863</strain>
    </source>
</reference>
<dbReference type="SUPFAM" id="SSF52540">
    <property type="entry name" value="P-loop containing nucleoside triphosphate hydrolases"/>
    <property type="match status" value="1"/>
</dbReference>
<name>A0A3D9Z7N1_9HYPH</name>
<organism evidence="3 4">
    <name type="scientific">Methylovirgula ligni</name>
    <dbReference type="NCBI Taxonomy" id="569860"/>
    <lineage>
        <taxon>Bacteria</taxon>
        <taxon>Pseudomonadati</taxon>
        <taxon>Pseudomonadota</taxon>
        <taxon>Alphaproteobacteria</taxon>
        <taxon>Hyphomicrobiales</taxon>
        <taxon>Beijerinckiaceae</taxon>
        <taxon>Methylovirgula</taxon>
    </lineage>
</organism>
<feature type="domain" description="Double-GTPase 2" evidence="2">
    <location>
        <begin position="45"/>
        <end position="262"/>
    </location>
</feature>
<sequence length="296" mass="32487">MGILSDGEATAPPLLAPAEKPRFPSSLTMSMAEAAQLMSGRYCHIVGILGAPDAGKTASIASLFMLLARDKLSGFHFADSRTIRALNEISQGARRWNDGAPPEQMTSHTKLADDREAGFLHLRLRSKDGEAFDFLLPDLPGEWSDTLIDRNRTDRLNFLKAADAVWIMADGRQLASLESRLTTLRRLDLLLARAATFMNRPVPVFLVLSHRDSGEPNARDIEELKASAARKGIDLAVVSIASFRRRGGLTAAGFGIADLISETLGAPRQPPKLWPDIDQSLEARSILRYTSMRRAR</sequence>
<dbReference type="Gene3D" id="3.40.50.300">
    <property type="entry name" value="P-loop containing nucleotide triphosphate hydrolases"/>
    <property type="match status" value="1"/>
</dbReference>
<evidence type="ECO:0000259" key="2">
    <source>
        <dbReference type="Pfam" id="PF19993"/>
    </source>
</evidence>
<comment type="caution">
    <text evidence="3">The sequence shown here is derived from an EMBL/GenBank/DDBJ whole genome shotgun (WGS) entry which is preliminary data.</text>
</comment>
<keyword evidence="4" id="KW-1185">Reference proteome</keyword>
<dbReference type="InterPro" id="IPR045528">
    <property type="entry name" value="DO-GTPase2"/>
</dbReference>
<accession>A0A3D9Z7N1</accession>
<dbReference type="AlphaFoldDB" id="A0A3D9Z7N1"/>
<dbReference type="InterPro" id="IPR027417">
    <property type="entry name" value="P-loop_NTPase"/>
</dbReference>